<evidence type="ECO:0000313" key="3">
    <source>
        <dbReference type="Proteomes" id="UP000217790"/>
    </source>
</evidence>
<sequence length="355" mass="40287">MISVCKIVKKIIGRLRGILKDRPDVANKEQPSEYDHQTPLDVTTDFHRLKSAIAASSNSKNSMEDFQKNVSDVHNIANEGQPPGYYDYQPPPDTTTYSSQPTSTVASSFDPPKPTNEWKGFIAKQQERSYVPNVVTKQQPQPHLPKSPLSGCEESSLDVISPVLKQQSYTDRQPVIKSSITLTSCSELGVNGLLDRLNDTLGTPYTLKTLSESLRSALESCVDRDYDFGTAYARLRPYWFEDTSRDIVEDECKDQDIRNQLLVDNKIIDGDAPPRRVWDLYANRVVPYWVVGKYPWAISHAWVNDDELTRVMTPINQNQWPVPIPKDASFDLIRIEMLSLGAEYVWLDVLCMTQE</sequence>
<feature type="non-terminal residue" evidence="2">
    <location>
        <position position="355"/>
    </location>
</feature>
<evidence type="ECO:0008006" key="4">
    <source>
        <dbReference type="Google" id="ProtNLM"/>
    </source>
</evidence>
<evidence type="ECO:0000313" key="2">
    <source>
        <dbReference type="EMBL" id="PBK94067.1"/>
    </source>
</evidence>
<feature type="compositionally biased region" description="Low complexity" evidence="1">
    <location>
        <begin position="80"/>
        <end position="104"/>
    </location>
</feature>
<organism evidence="2 3">
    <name type="scientific">Armillaria gallica</name>
    <name type="common">Bulbous honey fungus</name>
    <name type="synonym">Armillaria bulbosa</name>
    <dbReference type="NCBI Taxonomy" id="47427"/>
    <lineage>
        <taxon>Eukaryota</taxon>
        <taxon>Fungi</taxon>
        <taxon>Dikarya</taxon>
        <taxon>Basidiomycota</taxon>
        <taxon>Agaricomycotina</taxon>
        <taxon>Agaricomycetes</taxon>
        <taxon>Agaricomycetidae</taxon>
        <taxon>Agaricales</taxon>
        <taxon>Marasmiineae</taxon>
        <taxon>Physalacriaceae</taxon>
        <taxon>Armillaria</taxon>
    </lineage>
</organism>
<accession>A0A2H3DY98</accession>
<gene>
    <name evidence="2" type="ORF">ARMGADRAFT_991978</name>
</gene>
<dbReference type="EMBL" id="KZ293655">
    <property type="protein sequence ID" value="PBK94067.1"/>
    <property type="molecule type" value="Genomic_DNA"/>
</dbReference>
<keyword evidence="3" id="KW-1185">Reference proteome</keyword>
<name>A0A2H3DY98_ARMGA</name>
<protein>
    <recommendedName>
        <fullName evidence="4">Heterokaryon incompatibility domain-containing protein</fullName>
    </recommendedName>
</protein>
<reference evidence="3" key="1">
    <citation type="journal article" date="2017" name="Nat. Ecol. Evol.">
        <title>Genome expansion and lineage-specific genetic innovations in the forest pathogenic fungi Armillaria.</title>
        <authorList>
            <person name="Sipos G."/>
            <person name="Prasanna A.N."/>
            <person name="Walter M.C."/>
            <person name="O'Connor E."/>
            <person name="Balint B."/>
            <person name="Krizsan K."/>
            <person name="Kiss B."/>
            <person name="Hess J."/>
            <person name="Varga T."/>
            <person name="Slot J."/>
            <person name="Riley R."/>
            <person name="Boka B."/>
            <person name="Rigling D."/>
            <person name="Barry K."/>
            <person name="Lee J."/>
            <person name="Mihaltcheva S."/>
            <person name="LaButti K."/>
            <person name="Lipzen A."/>
            <person name="Waldron R."/>
            <person name="Moloney N.M."/>
            <person name="Sperisen C."/>
            <person name="Kredics L."/>
            <person name="Vagvoelgyi C."/>
            <person name="Patrignani A."/>
            <person name="Fitzpatrick D."/>
            <person name="Nagy I."/>
            <person name="Doyle S."/>
            <person name="Anderson J.B."/>
            <person name="Grigoriev I.V."/>
            <person name="Gueldener U."/>
            <person name="Muensterkoetter M."/>
            <person name="Nagy L.G."/>
        </authorList>
    </citation>
    <scope>NUCLEOTIDE SEQUENCE [LARGE SCALE GENOMIC DNA]</scope>
    <source>
        <strain evidence="3">Ar21-2</strain>
    </source>
</reference>
<dbReference type="AlphaFoldDB" id="A0A2H3DY98"/>
<dbReference type="Proteomes" id="UP000217790">
    <property type="component" value="Unassembled WGS sequence"/>
</dbReference>
<feature type="region of interest" description="Disordered" evidence="1">
    <location>
        <begin position="75"/>
        <end position="116"/>
    </location>
</feature>
<dbReference type="OrthoDB" id="5418601at2759"/>
<evidence type="ECO:0000256" key="1">
    <source>
        <dbReference type="SAM" id="MobiDB-lite"/>
    </source>
</evidence>
<dbReference type="InParanoid" id="A0A2H3DY98"/>
<proteinExistence type="predicted"/>